<dbReference type="AlphaFoldDB" id="Q2IFG2"/>
<dbReference type="eggNOG" id="COG2887">
    <property type="taxonomic scope" value="Bacteria"/>
</dbReference>
<dbReference type="HOGENOM" id="CLU_086290_0_0_7"/>
<dbReference type="Proteomes" id="UP000001935">
    <property type="component" value="Chromosome"/>
</dbReference>
<reference evidence="2" key="1">
    <citation type="submission" date="2006-01" db="EMBL/GenBank/DDBJ databases">
        <title>Complete sequence of Anaeromyxobacter dehalogenans 2CP-C.</title>
        <authorList>
            <consortium name="US DOE Joint Genome Institute"/>
            <person name="Copeland A."/>
            <person name="Lucas S."/>
            <person name="Lapidus A."/>
            <person name="Barry K."/>
            <person name="Detter J.C."/>
            <person name="Glavina T."/>
            <person name="Hammon N."/>
            <person name="Israni S."/>
            <person name="Pitluck S."/>
            <person name="Brettin T."/>
            <person name="Bruce D."/>
            <person name="Han C."/>
            <person name="Tapia R."/>
            <person name="Gilna P."/>
            <person name="Kiss H."/>
            <person name="Schmutz J."/>
            <person name="Larimer F."/>
            <person name="Land M."/>
            <person name="Kyrpides N."/>
            <person name="Anderson I."/>
            <person name="Sanford R.A."/>
            <person name="Ritalahti K.M."/>
            <person name="Thomas H.S."/>
            <person name="Kirby J.R."/>
            <person name="Zhulin I.B."/>
            <person name="Loeffler F.E."/>
            <person name="Richardson P."/>
        </authorList>
    </citation>
    <scope>NUCLEOTIDE SEQUENCE</scope>
    <source>
        <strain evidence="2">2CP-C</strain>
    </source>
</reference>
<organism evidence="2 3">
    <name type="scientific">Anaeromyxobacter dehalogenans (strain 2CP-C)</name>
    <dbReference type="NCBI Taxonomy" id="290397"/>
    <lineage>
        <taxon>Bacteria</taxon>
        <taxon>Pseudomonadati</taxon>
        <taxon>Myxococcota</taxon>
        <taxon>Myxococcia</taxon>
        <taxon>Myxococcales</taxon>
        <taxon>Cystobacterineae</taxon>
        <taxon>Anaeromyxobacteraceae</taxon>
        <taxon>Anaeromyxobacter</taxon>
    </lineage>
</organism>
<evidence type="ECO:0000313" key="2">
    <source>
        <dbReference type="EMBL" id="ABC83319.1"/>
    </source>
</evidence>
<gene>
    <name evidence="2" type="ordered locus">Adeh_3553</name>
</gene>
<feature type="domain" description="PD-(D/E)XK endonuclease-like" evidence="1">
    <location>
        <begin position="12"/>
        <end position="269"/>
    </location>
</feature>
<dbReference type="Gene3D" id="3.90.320.10">
    <property type="match status" value="1"/>
</dbReference>
<dbReference type="KEGG" id="ade:Adeh_3553"/>
<evidence type="ECO:0000313" key="3">
    <source>
        <dbReference type="Proteomes" id="UP000001935"/>
    </source>
</evidence>
<dbReference type="EMBL" id="CP000251">
    <property type="protein sequence ID" value="ABC83319.1"/>
    <property type="molecule type" value="Genomic_DNA"/>
</dbReference>
<dbReference type="InterPro" id="IPR038726">
    <property type="entry name" value="PDDEXK_AddAB-type"/>
</dbReference>
<name>Q2IFG2_ANADE</name>
<proteinExistence type="predicted"/>
<dbReference type="Pfam" id="PF12705">
    <property type="entry name" value="PDDEXK_1"/>
    <property type="match status" value="1"/>
</dbReference>
<dbReference type="InterPro" id="IPR011604">
    <property type="entry name" value="PDDEXK-like_dom_sf"/>
</dbReference>
<sequence length="279" mass="30964">MTAIECARDGLHISVSQIRTYLRCPRSYLLRYVLGVAPAFKPVPFAFGTSFHAALARFYVAVKEDGAPPPLQLVTEAFRDAWQRELDADVRLQAEDDEPADTGALVDKGAEMLAVFHDQAVKSLDGVKVEAVEQPFTIPLFDPDTGLEMEEKLVGALDLVLKKGRRRQVIEHKTAAQRYGEDQIRWDIQPTGYKLAARAMGLGEVKVTYQIVTKAKCPVLQIVDLDRNEEDEDEFQRVAVNVMRGVDGGAFPPARSWACRSCPYSHACRPPRPRPGTAG</sequence>
<dbReference type="STRING" id="290397.Adeh_3553"/>
<evidence type="ECO:0000259" key="1">
    <source>
        <dbReference type="Pfam" id="PF12705"/>
    </source>
</evidence>
<accession>Q2IFG2</accession>
<protein>
    <recommendedName>
        <fullName evidence="1">PD-(D/E)XK endonuclease-like domain-containing protein</fullName>
    </recommendedName>
</protein>
<dbReference type="RefSeq" id="WP_011422601.1">
    <property type="nucleotide sequence ID" value="NC_007760.1"/>
</dbReference>